<keyword evidence="6" id="KW-0479">Metal-binding</keyword>
<evidence type="ECO:0000256" key="4">
    <source>
        <dbReference type="ARBA" id="ARBA00004474"/>
    </source>
</evidence>
<organism evidence="18 19">
    <name type="scientific">Tribonema minus</name>
    <dbReference type="NCBI Taxonomy" id="303371"/>
    <lineage>
        <taxon>Eukaryota</taxon>
        <taxon>Sar</taxon>
        <taxon>Stramenopiles</taxon>
        <taxon>Ochrophyta</taxon>
        <taxon>PX clade</taxon>
        <taxon>Xanthophyceae</taxon>
        <taxon>Tribonematales</taxon>
        <taxon>Tribonemataceae</taxon>
        <taxon>Tribonema</taxon>
    </lineage>
</organism>
<dbReference type="InterPro" id="IPR013757">
    <property type="entry name" value="Topo_IIA_A_a_sf"/>
</dbReference>
<dbReference type="Proteomes" id="UP000664859">
    <property type="component" value="Unassembled WGS sequence"/>
</dbReference>
<dbReference type="InterPro" id="IPR013759">
    <property type="entry name" value="Topo_IIA_B_C"/>
</dbReference>
<keyword evidence="9" id="KW-0460">Magnesium</keyword>
<dbReference type="OrthoDB" id="276498at2759"/>
<comment type="subcellular location">
    <subcellularLocation>
        <location evidence="4">Plastid</location>
    </subcellularLocation>
</comment>
<dbReference type="SMART" id="SM00434">
    <property type="entry name" value="TOP4c"/>
    <property type="match status" value="1"/>
</dbReference>
<dbReference type="GO" id="GO:0006265">
    <property type="term" value="P:DNA topological change"/>
    <property type="evidence" value="ECO:0007669"/>
    <property type="project" value="UniProtKB-UniRule"/>
</dbReference>
<evidence type="ECO:0000259" key="16">
    <source>
        <dbReference type="PROSITE" id="PS50880"/>
    </source>
</evidence>
<dbReference type="InterPro" id="IPR003594">
    <property type="entry name" value="HATPase_dom"/>
</dbReference>
<dbReference type="InterPro" id="IPR036890">
    <property type="entry name" value="HATPase_C_sf"/>
</dbReference>
<reference evidence="18" key="1">
    <citation type="submission" date="2021-02" db="EMBL/GenBank/DDBJ databases">
        <title>First Annotated Genome of the Yellow-green Alga Tribonema minus.</title>
        <authorList>
            <person name="Mahan K.M."/>
        </authorList>
    </citation>
    <scope>NUCLEOTIDE SEQUENCE</scope>
    <source>
        <strain evidence="18">UTEX B ZZ1240</strain>
    </source>
</reference>
<evidence type="ECO:0000256" key="13">
    <source>
        <dbReference type="PROSITE-ProRule" id="PRU01384"/>
    </source>
</evidence>
<dbReference type="FunFam" id="3.90.199.10:FF:000002">
    <property type="entry name" value="DNA topoisomerase 2"/>
    <property type="match status" value="1"/>
</dbReference>
<keyword evidence="19" id="KW-1185">Reference proteome</keyword>
<dbReference type="InterPro" id="IPR001241">
    <property type="entry name" value="Topo_IIA"/>
</dbReference>
<evidence type="ECO:0000256" key="9">
    <source>
        <dbReference type="ARBA" id="ARBA00022842"/>
    </source>
</evidence>
<dbReference type="SMART" id="SM00387">
    <property type="entry name" value="HATPase_c"/>
    <property type="match status" value="1"/>
</dbReference>
<dbReference type="SMART" id="SM00433">
    <property type="entry name" value="TOP2c"/>
    <property type="match status" value="1"/>
</dbReference>
<dbReference type="CDD" id="cd03365">
    <property type="entry name" value="TOPRIM_TopoIIA"/>
    <property type="match status" value="1"/>
</dbReference>
<keyword evidence="12 13" id="KW-0413">Isomerase</keyword>
<dbReference type="Gene3D" id="3.40.50.670">
    <property type="match status" value="1"/>
</dbReference>
<dbReference type="InterPro" id="IPR006171">
    <property type="entry name" value="TOPRIM_dom"/>
</dbReference>
<evidence type="ECO:0000256" key="6">
    <source>
        <dbReference type="ARBA" id="ARBA00022723"/>
    </source>
</evidence>
<dbReference type="PANTHER" id="PTHR10169">
    <property type="entry name" value="DNA TOPOISOMERASE/GYRASE"/>
    <property type="match status" value="1"/>
</dbReference>
<dbReference type="InterPro" id="IPR020568">
    <property type="entry name" value="Ribosomal_Su5_D2-typ_SF"/>
</dbReference>
<dbReference type="InterPro" id="IPR034157">
    <property type="entry name" value="TOPRIM_TopoII"/>
</dbReference>
<dbReference type="FunFam" id="3.30.565.10:FF:000004">
    <property type="entry name" value="DNA topoisomerase 2"/>
    <property type="match status" value="1"/>
</dbReference>
<dbReference type="EC" id="5.6.2.2" evidence="14"/>
<dbReference type="PRINTS" id="PR01158">
    <property type="entry name" value="TOPISMRASEII"/>
</dbReference>
<dbReference type="AlphaFoldDB" id="A0A835YRC0"/>
<evidence type="ECO:0000256" key="10">
    <source>
        <dbReference type="ARBA" id="ARBA00023029"/>
    </source>
</evidence>
<sequence>MWVFDADTSRIVRRSVSYVPGLYKIFDEIIVNAADNKQRDPTMTMLKVTVDKAAGSISVWNNGRGIPIARHAEHGCYIPELIFGHLLTGSNFNDQEKKTTGGRNGYGAKLANIFSTEFVVETADGATRKRYRQVFRNNMGDKDEPVIKDYDGDEFTCITFKPDWRRFGMAGMEDDTEALLQKRAHDIAGCMSSYGGKRVRVYLNKQQLDVKSFKDYLGLYEGLSDLVLHERIGTWDIAIGPSDGQLQQVSFVNAICTVKGGQHVTHIAEQIVAHLVKVVKRKSKGTEVKPVHVRNHLCVCVNALVENPAFDSQSKETLTTKASAFGGADLKLSDKALKAIEKSPIVEAILAYTNFQASKALDKKSGKKTSKLTGITKLDDANFAGTKHSQDCTLILTEGDSAKTLAVSGLGVVGRDYYGVFPLKGKPLNVRETAHAAVSKNEEISNIVKILGLKFGTQYADARALRYGHLMIMTDQDHDGSHIKGLLINLLHYFWPSLLRVEGFLLEFITPIVKCVRAGRELSFFTVPEYETWRAAHAQQRGWSIKYYKGLGTSTAKEAKEYFAKLDQHQIPFEWRDDAADGDMVDLVFNKKRAEDRKEWLRNFVPGTFVDYGVDAMTYDAFFNRELILFSIEDNKRSLPCMVDGLKPSQRKVLFACFKRKLKNEIKVAQLAGYVSEHSAYHHGEVSLTGTITAMAQSYCGSNNVALLYPGGQFGTRLMGGKDQASPRYIFTRLDKVARAIFHPDDDAILTYLDDDGMSIEPAYYVPVLPLVLVNGAEGIGTGWSSGVPNYSPRDVMENLRRRIRGQPMVEMQPWYRGFVGTIARKAGGAKGSSFTVEGIVERTGDETLEITELPVKKWTQDYKAFLESPTKAAAKPRFHIKDFRENHTDTTVHFTITMDKSDLDAIEQQPGGLSKFFKLETTLAETNMTLFDNTGMIARYESPLQIMEEFYDLRLRHYGMRKEHLLARMQKEWMRLDNKVRFVVAVVQGKLEVRNRKKSELLAQLRADGFDPLLPESAAKSVGSKAKAEDEGDEDAAAASDDDSDSESAALAKGYDYLLGLKLWTLTKEVVAKLLAELAAKKQEMEELRAMELSDLWLRDLDAVGEVCVERCCRLA</sequence>
<dbReference type="SUPFAM" id="SSF56719">
    <property type="entry name" value="Type II DNA topoisomerase"/>
    <property type="match status" value="1"/>
</dbReference>
<evidence type="ECO:0000256" key="1">
    <source>
        <dbReference type="ARBA" id="ARBA00000185"/>
    </source>
</evidence>
<dbReference type="Gene3D" id="3.30.565.10">
    <property type="entry name" value="Histidine kinase-like ATPase, C-terminal domain"/>
    <property type="match status" value="1"/>
</dbReference>
<dbReference type="PRINTS" id="PR00418">
    <property type="entry name" value="TPI2FAMILY"/>
</dbReference>
<dbReference type="CDD" id="cd03481">
    <property type="entry name" value="TopoIIA_Trans_ScTopoIIA"/>
    <property type="match status" value="1"/>
</dbReference>
<keyword evidence="7 14" id="KW-0547">Nucleotide-binding</keyword>
<dbReference type="Gene3D" id="3.30.1490.30">
    <property type="match status" value="1"/>
</dbReference>
<feature type="region of interest" description="Disordered" evidence="15">
    <location>
        <begin position="1022"/>
        <end position="1045"/>
    </location>
</feature>
<feature type="domain" description="Topo IIA-type catalytic" evidence="17">
    <location>
        <begin position="639"/>
        <end position="1102"/>
    </location>
</feature>
<proteinExistence type="inferred from homology"/>
<dbReference type="Pfam" id="PF02518">
    <property type="entry name" value="HATPase_c"/>
    <property type="match status" value="1"/>
</dbReference>
<evidence type="ECO:0000256" key="15">
    <source>
        <dbReference type="SAM" id="MobiDB-lite"/>
    </source>
</evidence>
<dbReference type="PANTHER" id="PTHR10169:SF38">
    <property type="entry name" value="DNA TOPOISOMERASE 2"/>
    <property type="match status" value="1"/>
</dbReference>
<dbReference type="SUPFAM" id="SSF55874">
    <property type="entry name" value="ATPase domain of HSP90 chaperone/DNA topoisomerase II/histidine kinase"/>
    <property type="match status" value="1"/>
</dbReference>
<dbReference type="CDD" id="cd00187">
    <property type="entry name" value="TOP4c"/>
    <property type="match status" value="1"/>
</dbReference>
<name>A0A835YRC0_9STRA</name>
<evidence type="ECO:0000256" key="7">
    <source>
        <dbReference type="ARBA" id="ARBA00022741"/>
    </source>
</evidence>
<dbReference type="Gene3D" id="1.10.268.10">
    <property type="entry name" value="Topoisomerase, domain 3"/>
    <property type="match status" value="1"/>
</dbReference>
<dbReference type="InterPro" id="IPR031660">
    <property type="entry name" value="TOPRIM_C"/>
</dbReference>
<dbReference type="GO" id="GO:0003918">
    <property type="term" value="F:DNA topoisomerase type II (double strand cut, ATP-hydrolyzing) activity"/>
    <property type="evidence" value="ECO:0007669"/>
    <property type="project" value="UniProtKB-UniRule"/>
</dbReference>
<dbReference type="Pfam" id="PF00204">
    <property type="entry name" value="DNA_gyraseB"/>
    <property type="match status" value="1"/>
</dbReference>
<dbReference type="InterPro" id="IPR014721">
    <property type="entry name" value="Ribsml_uS5_D2-typ_fold_subgr"/>
</dbReference>
<dbReference type="InterPro" id="IPR018522">
    <property type="entry name" value="TopoIIA_CS"/>
</dbReference>
<evidence type="ECO:0000256" key="8">
    <source>
        <dbReference type="ARBA" id="ARBA00022840"/>
    </source>
</evidence>
<feature type="domain" description="Toprim" evidence="16">
    <location>
        <begin position="392"/>
        <end position="506"/>
    </location>
</feature>
<dbReference type="InterPro" id="IPR002205">
    <property type="entry name" value="Topo_IIA_dom_A"/>
</dbReference>
<dbReference type="Gene3D" id="3.30.230.10">
    <property type="match status" value="1"/>
</dbReference>
<comment type="similarity">
    <text evidence="5 14">Belongs to the type II topoisomerase family.</text>
</comment>
<evidence type="ECO:0000256" key="12">
    <source>
        <dbReference type="ARBA" id="ARBA00023235"/>
    </source>
</evidence>
<dbReference type="InterPro" id="IPR050634">
    <property type="entry name" value="DNA_Topoisomerase_II"/>
</dbReference>
<dbReference type="FunFam" id="3.40.50.670:FF:000001">
    <property type="entry name" value="DNA topoisomerase 2"/>
    <property type="match status" value="2"/>
</dbReference>
<dbReference type="Pfam" id="PF01751">
    <property type="entry name" value="Toprim"/>
    <property type="match status" value="1"/>
</dbReference>
<dbReference type="InterPro" id="IPR013506">
    <property type="entry name" value="Topo_IIA_bsu_dom2"/>
</dbReference>
<feature type="active site" description="O-(5'-phospho-DNA)-tyrosine intermediate" evidence="13">
    <location>
        <position position="729"/>
    </location>
</feature>
<comment type="cofactor">
    <cofactor evidence="2">
        <name>Ca(2+)</name>
        <dbReference type="ChEBI" id="CHEBI:29108"/>
    </cofactor>
</comment>
<dbReference type="GO" id="GO:0000819">
    <property type="term" value="P:sister chromatid segregation"/>
    <property type="evidence" value="ECO:0007669"/>
    <property type="project" value="TreeGrafter"/>
</dbReference>
<dbReference type="GO" id="GO:0009536">
    <property type="term" value="C:plastid"/>
    <property type="evidence" value="ECO:0007669"/>
    <property type="project" value="UniProtKB-SubCell"/>
</dbReference>
<evidence type="ECO:0000313" key="18">
    <source>
        <dbReference type="EMBL" id="KAG5180151.1"/>
    </source>
</evidence>
<comment type="subunit">
    <text evidence="14">Homodimer.</text>
</comment>
<dbReference type="SUPFAM" id="SSF54211">
    <property type="entry name" value="Ribosomal protein S5 domain 2-like"/>
    <property type="match status" value="1"/>
</dbReference>
<dbReference type="FunFam" id="3.30.1490.30:FF:000001">
    <property type="entry name" value="DNA topoisomerase 2"/>
    <property type="match status" value="1"/>
</dbReference>
<dbReference type="GO" id="GO:0005524">
    <property type="term" value="F:ATP binding"/>
    <property type="evidence" value="ECO:0007669"/>
    <property type="project" value="UniProtKB-UniRule"/>
</dbReference>
<evidence type="ECO:0000256" key="2">
    <source>
        <dbReference type="ARBA" id="ARBA00001913"/>
    </source>
</evidence>
<dbReference type="GO" id="GO:0046872">
    <property type="term" value="F:metal ion binding"/>
    <property type="evidence" value="ECO:0007669"/>
    <property type="project" value="UniProtKB-KW"/>
</dbReference>
<evidence type="ECO:0000256" key="3">
    <source>
        <dbReference type="ARBA" id="ARBA00001946"/>
    </source>
</evidence>
<dbReference type="PROSITE" id="PS00177">
    <property type="entry name" value="TOPOISOMERASE_II"/>
    <property type="match status" value="1"/>
</dbReference>
<comment type="catalytic activity">
    <reaction evidence="1 13 14">
        <text>ATP-dependent breakage, passage and rejoining of double-stranded DNA.</text>
        <dbReference type="EC" id="5.6.2.2"/>
    </reaction>
</comment>
<comment type="function">
    <text evidence="14">Control of topological states of DNA by transient breakage and subsequent rejoining of DNA strands. Topoisomerase II makes double-strand breaks.</text>
</comment>
<dbReference type="EMBL" id="JAFCMP010000412">
    <property type="protein sequence ID" value="KAG5180151.1"/>
    <property type="molecule type" value="Genomic_DNA"/>
</dbReference>
<evidence type="ECO:0000256" key="14">
    <source>
        <dbReference type="RuleBase" id="RU362094"/>
    </source>
</evidence>
<keyword evidence="10 13" id="KW-0799">Topoisomerase</keyword>
<gene>
    <name evidence="18" type="ORF">JKP88DRAFT_187519</name>
</gene>
<dbReference type="Pfam" id="PF16898">
    <property type="entry name" value="TOPRIM_C"/>
    <property type="match status" value="1"/>
</dbReference>
<dbReference type="PROSITE" id="PS52040">
    <property type="entry name" value="TOPO_IIA"/>
    <property type="match status" value="1"/>
</dbReference>
<dbReference type="InterPro" id="IPR013758">
    <property type="entry name" value="Topo_IIA_A/C_ab"/>
</dbReference>
<comment type="caution">
    <text evidence="18">The sequence shown here is derived from an EMBL/GenBank/DDBJ whole genome shotgun (WGS) entry which is preliminary data.</text>
</comment>
<comment type="cofactor">
    <cofactor evidence="3">
        <name>Mg(2+)</name>
        <dbReference type="ChEBI" id="CHEBI:18420"/>
    </cofactor>
</comment>
<dbReference type="Gene3D" id="3.30.1360.40">
    <property type="match status" value="1"/>
</dbReference>
<evidence type="ECO:0000313" key="19">
    <source>
        <dbReference type="Proteomes" id="UP000664859"/>
    </source>
</evidence>
<dbReference type="CDD" id="cd16930">
    <property type="entry name" value="HATPase_TopII-like"/>
    <property type="match status" value="1"/>
</dbReference>
<dbReference type="FunFam" id="3.30.1360.40:FF:000003">
    <property type="entry name" value="DNA topoisomerase 2"/>
    <property type="match status" value="1"/>
</dbReference>
<dbReference type="Pfam" id="PF00521">
    <property type="entry name" value="DNA_topoisoIV"/>
    <property type="match status" value="1"/>
</dbReference>
<keyword evidence="11 13" id="KW-0238">DNA-binding</keyword>
<dbReference type="PROSITE" id="PS50880">
    <property type="entry name" value="TOPRIM"/>
    <property type="match status" value="1"/>
</dbReference>
<dbReference type="GO" id="GO:0005634">
    <property type="term" value="C:nucleus"/>
    <property type="evidence" value="ECO:0007669"/>
    <property type="project" value="TreeGrafter"/>
</dbReference>
<feature type="compositionally biased region" description="Acidic residues" evidence="15">
    <location>
        <begin position="1031"/>
        <end position="1045"/>
    </location>
</feature>
<dbReference type="InterPro" id="IPR001154">
    <property type="entry name" value="TopoII_euk"/>
</dbReference>
<evidence type="ECO:0000256" key="11">
    <source>
        <dbReference type="ARBA" id="ARBA00023125"/>
    </source>
</evidence>
<evidence type="ECO:0000259" key="17">
    <source>
        <dbReference type="PROSITE" id="PS52040"/>
    </source>
</evidence>
<keyword evidence="8 14" id="KW-0067">ATP-binding</keyword>
<dbReference type="Gene3D" id="3.90.199.10">
    <property type="entry name" value="Topoisomerase II, domain 5"/>
    <property type="match status" value="1"/>
</dbReference>
<dbReference type="GO" id="GO:0000712">
    <property type="term" value="P:resolution of meiotic recombination intermediates"/>
    <property type="evidence" value="ECO:0007669"/>
    <property type="project" value="TreeGrafter"/>
</dbReference>
<evidence type="ECO:0000256" key="5">
    <source>
        <dbReference type="ARBA" id="ARBA00011080"/>
    </source>
</evidence>
<protein>
    <recommendedName>
        <fullName evidence="14">DNA topoisomerase 2</fullName>
        <ecNumber evidence="14">5.6.2.2</ecNumber>
    </recommendedName>
</protein>
<dbReference type="GO" id="GO:0003677">
    <property type="term" value="F:DNA binding"/>
    <property type="evidence" value="ECO:0007669"/>
    <property type="project" value="UniProtKB-UniRule"/>
</dbReference>
<accession>A0A835YRC0</accession>
<dbReference type="InterPro" id="IPR013760">
    <property type="entry name" value="Topo_IIA-like_dom_sf"/>
</dbReference>